<organism evidence="5 6">
    <name type="scientific">Pseudocercospora fuligena</name>
    <dbReference type="NCBI Taxonomy" id="685502"/>
    <lineage>
        <taxon>Eukaryota</taxon>
        <taxon>Fungi</taxon>
        <taxon>Dikarya</taxon>
        <taxon>Ascomycota</taxon>
        <taxon>Pezizomycotina</taxon>
        <taxon>Dothideomycetes</taxon>
        <taxon>Dothideomycetidae</taxon>
        <taxon>Mycosphaerellales</taxon>
        <taxon>Mycosphaerellaceae</taxon>
        <taxon>Pseudocercospora</taxon>
    </lineage>
</organism>
<dbReference type="Pfam" id="PF00135">
    <property type="entry name" value="COesterase"/>
    <property type="match status" value="1"/>
</dbReference>
<accession>A0A8H6VJ33</accession>
<dbReference type="PANTHER" id="PTHR11559">
    <property type="entry name" value="CARBOXYLESTERASE"/>
    <property type="match status" value="1"/>
</dbReference>
<dbReference type="InterPro" id="IPR002018">
    <property type="entry name" value="CarbesteraseB"/>
</dbReference>
<dbReference type="PROSITE" id="PS00122">
    <property type="entry name" value="CARBOXYLESTERASE_B_1"/>
    <property type="match status" value="1"/>
</dbReference>
<evidence type="ECO:0000256" key="1">
    <source>
        <dbReference type="ARBA" id="ARBA00005964"/>
    </source>
</evidence>
<dbReference type="InterPro" id="IPR050309">
    <property type="entry name" value="Type-B_Carboxylest/Lipase"/>
</dbReference>
<gene>
    <name evidence="5" type="ORF">HII31_05154</name>
</gene>
<keyword evidence="3" id="KW-0732">Signal</keyword>
<reference evidence="5" key="1">
    <citation type="submission" date="2020-04" db="EMBL/GenBank/DDBJ databases">
        <title>Draft genome resource of the tomato pathogen Pseudocercospora fuligena.</title>
        <authorList>
            <person name="Zaccaron A."/>
        </authorList>
    </citation>
    <scope>NUCLEOTIDE SEQUENCE</scope>
    <source>
        <strain evidence="5">PF001</strain>
    </source>
</reference>
<dbReference type="Proteomes" id="UP000660729">
    <property type="component" value="Unassembled WGS sequence"/>
</dbReference>
<comment type="caution">
    <text evidence="5">The sequence shown here is derived from an EMBL/GenBank/DDBJ whole genome shotgun (WGS) entry which is preliminary data.</text>
</comment>
<dbReference type="Gene3D" id="3.40.50.1820">
    <property type="entry name" value="alpha/beta hydrolase"/>
    <property type="match status" value="1"/>
</dbReference>
<keyword evidence="2 3" id="KW-0378">Hydrolase</keyword>
<dbReference type="OrthoDB" id="3200163at2759"/>
<protein>
    <recommendedName>
        <fullName evidence="3">Carboxylic ester hydrolase</fullName>
        <ecNumber evidence="3">3.1.1.-</ecNumber>
    </recommendedName>
</protein>
<name>A0A8H6VJ33_9PEZI</name>
<dbReference type="EC" id="3.1.1.-" evidence="3"/>
<evidence type="ECO:0000256" key="3">
    <source>
        <dbReference type="RuleBase" id="RU361235"/>
    </source>
</evidence>
<dbReference type="EMBL" id="JABCIY010000082">
    <property type="protein sequence ID" value="KAF7193480.1"/>
    <property type="molecule type" value="Genomic_DNA"/>
</dbReference>
<evidence type="ECO:0000256" key="2">
    <source>
        <dbReference type="ARBA" id="ARBA00022801"/>
    </source>
</evidence>
<dbReference type="GO" id="GO:0016787">
    <property type="term" value="F:hydrolase activity"/>
    <property type="evidence" value="ECO:0007669"/>
    <property type="project" value="UniProtKB-KW"/>
</dbReference>
<dbReference type="SUPFAM" id="SSF53474">
    <property type="entry name" value="alpha/beta-Hydrolases"/>
    <property type="match status" value="1"/>
</dbReference>
<comment type="similarity">
    <text evidence="1 3">Belongs to the type-B carboxylesterase/lipase family.</text>
</comment>
<dbReference type="AlphaFoldDB" id="A0A8H6VJ33"/>
<evidence type="ECO:0000259" key="4">
    <source>
        <dbReference type="Pfam" id="PF00135"/>
    </source>
</evidence>
<sequence>MHRSFSLLLLVAGLSRPSIAQSSSLFGLLSASTLYTGGPSPIVNLGWAQFQGKNDELTGTSNYLGIRYAVAPRFDHAQLFNGPLEGIQDVTQYGPICPQHMAVASTFAPDLGVLGEAVSYIEALPLVQEALQQSEDCLFINITFSDLRTQACHGGGFEVGSGASLLGDANINGVFYQGANIVKKSVAMGQPIVFASINYRLNHFGFTASAEFAQAGLLNVGLEDQRVAMRWIQQNIRAFGGDPSKVTIMGESAGAWSVASHLVAYGGNNEGLFRAAVAISGGPLKVDPPTRQQPLFDDLVQYVGCGSAPDKISCLRAAPYESIYVHMNNVNHFLLGFRSLASAWTVRPDGYFIPDSPHHLVAEGRIAPIPLLIGDMRDEGTLFCQTNSINITTTELVKDYFKRYWWPSITEDQLDQLLQLYPDDPTQGSPYDTGILYSLPLPQYKRLASIVGDYSFESQRRQLLGMHPAPKWSYLIEAALPLSDISSTFLGRLVAGLGNGLGLHLTSIPLLGSFHAFDIFFYWFGTIPEELSLNTRHLMSVLVSFVNHGDPNYHGSSDIPAWPQWDAYGKAAMRFQEQGVEVVRDDYREAQMGFLNWIADWIRL</sequence>
<feature type="chain" id="PRO_5034432808" description="Carboxylic ester hydrolase" evidence="3">
    <location>
        <begin position="21"/>
        <end position="604"/>
    </location>
</feature>
<feature type="domain" description="Carboxylesterase type B" evidence="4">
    <location>
        <begin position="40"/>
        <end position="593"/>
    </location>
</feature>
<dbReference type="InterPro" id="IPR019826">
    <property type="entry name" value="Carboxylesterase_B_AS"/>
</dbReference>
<evidence type="ECO:0000313" key="6">
    <source>
        <dbReference type="Proteomes" id="UP000660729"/>
    </source>
</evidence>
<evidence type="ECO:0000313" key="5">
    <source>
        <dbReference type="EMBL" id="KAF7193480.1"/>
    </source>
</evidence>
<dbReference type="InterPro" id="IPR029058">
    <property type="entry name" value="AB_hydrolase_fold"/>
</dbReference>
<feature type="signal peptide" evidence="3">
    <location>
        <begin position="1"/>
        <end position="20"/>
    </location>
</feature>
<proteinExistence type="inferred from homology"/>
<keyword evidence="6" id="KW-1185">Reference proteome</keyword>